<dbReference type="InterPro" id="IPR036259">
    <property type="entry name" value="MFS_trans_sf"/>
</dbReference>
<dbReference type="PROSITE" id="PS50850">
    <property type="entry name" value="MFS"/>
    <property type="match status" value="1"/>
</dbReference>
<feature type="domain" description="Major facilitator superfamily (MFS) profile" evidence="6">
    <location>
        <begin position="11"/>
        <end position="85"/>
    </location>
</feature>
<sequence>ARRRTRRGWTITVFLLVLMMISWADKAILGIVAVPLLKALGITPEQFGPLGSAVFMLFGVAQLVAAPIANRISSKWILLVLCLVW</sequence>
<keyword evidence="4 5" id="KW-0472">Membrane</keyword>
<protein>
    <submittedName>
        <fullName evidence="7">MFS transporter</fullName>
    </submittedName>
</protein>
<evidence type="ECO:0000256" key="4">
    <source>
        <dbReference type="ARBA" id="ARBA00023136"/>
    </source>
</evidence>
<evidence type="ECO:0000256" key="1">
    <source>
        <dbReference type="ARBA" id="ARBA00004651"/>
    </source>
</evidence>
<organism evidence="7 8">
    <name type="scientific">Arthrobacter deserti</name>
    <dbReference type="NCBI Taxonomy" id="1742687"/>
    <lineage>
        <taxon>Bacteria</taxon>
        <taxon>Bacillati</taxon>
        <taxon>Actinomycetota</taxon>
        <taxon>Actinomycetes</taxon>
        <taxon>Micrococcales</taxon>
        <taxon>Micrococcaceae</taxon>
        <taxon>Arthrobacter</taxon>
    </lineage>
</organism>
<dbReference type="SUPFAM" id="SSF103473">
    <property type="entry name" value="MFS general substrate transporter"/>
    <property type="match status" value="1"/>
</dbReference>
<dbReference type="Proteomes" id="UP000523795">
    <property type="component" value="Unassembled WGS sequence"/>
</dbReference>
<evidence type="ECO:0000256" key="5">
    <source>
        <dbReference type="SAM" id="Phobius"/>
    </source>
</evidence>
<accession>A0ABX1JV11</accession>
<dbReference type="EMBL" id="JAAZSR010000422">
    <property type="protein sequence ID" value="NKX52151.1"/>
    <property type="molecule type" value="Genomic_DNA"/>
</dbReference>
<proteinExistence type="predicted"/>
<comment type="subcellular location">
    <subcellularLocation>
        <location evidence="1">Cell membrane</location>
        <topology evidence="1">Multi-pass membrane protein</topology>
    </subcellularLocation>
</comment>
<feature type="non-terminal residue" evidence="7">
    <location>
        <position position="1"/>
    </location>
</feature>
<evidence type="ECO:0000256" key="2">
    <source>
        <dbReference type="ARBA" id="ARBA00022692"/>
    </source>
</evidence>
<keyword evidence="2 5" id="KW-0812">Transmembrane</keyword>
<keyword evidence="8" id="KW-1185">Reference proteome</keyword>
<feature type="transmembrane region" description="Helical" evidence="5">
    <location>
        <begin position="49"/>
        <end position="69"/>
    </location>
</feature>
<dbReference type="Gene3D" id="1.20.1250.20">
    <property type="entry name" value="MFS general substrate transporter like domains"/>
    <property type="match status" value="1"/>
</dbReference>
<reference evidence="7 8" key="1">
    <citation type="submission" date="2020-04" db="EMBL/GenBank/DDBJ databases">
        <authorList>
            <person name="Liu S."/>
        </authorList>
    </citation>
    <scope>NUCLEOTIDE SEQUENCE [LARGE SCALE GENOMIC DNA]</scope>
    <source>
        <strain evidence="7 8">CGMCC 1.15091</strain>
    </source>
</reference>
<feature type="non-terminal residue" evidence="7">
    <location>
        <position position="85"/>
    </location>
</feature>
<dbReference type="InterPro" id="IPR020846">
    <property type="entry name" value="MFS_dom"/>
</dbReference>
<feature type="transmembrane region" description="Helical" evidence="5">
    <location>
        <begin position="12"/>
        <end position="37"/>
    </location>
</feature>
<evidence type="ECO:0000313" key="8">
    <source>
        <dbReference type="Proteomes" id="UP000523795"/>
    </source>
</evidence>
<name>A0ABX1JV11_9MICC</name>
<evidence type="ECO:0000259" key="6">
    <source>
        <dbReference type="PROSITE" id="PS50850"/>
    </source>
</evidence>
<comment type="caution">
    <text evidence="7">The sequence shown here is derived from an EMBL/GenBank/DDBJ whole genome shotgun (WGS) entry which is preliminary data.</text>
</comment>
<evidence type="ECO:0000256" key="3">
    <source>
        <dbReference type="ARBA" id="ARBA00022989"/>
    </source>
</evidence>
<evidence type="ECO:0000313" key="7">
    <source>
        <dbReference type="EMBL" id="NKX52151.1"/>
    </source>
</evidence>
<keyword evidence="3 5" id="KW-1133">Transmembrane helix</keyword>
<gene>
    <name evidence="7" type="ORF">HER39_16565</name>
</gene>